<dbReference type="EMBL" id="CP070499">
    <property type="protein sequence ID" value="QSB13872.1"/>
    <property type="molecule type" value="Genomic_DNA"/>
</dbReference>
<reference evidence="1" key="1">
    <citation type="submission" date="2021-02" db="EMBL/GenBank/DDBJ databases">
        <title>Natrosporangium hydrolyticum gen. nov., sp. nov, a haloalkaliphilic actinobacterium from a soda solonchak soil.</title>
        <authorList>
            <person name="Sorokin D.Y."/>
            <person name="Khijniak T.V."/>
            <person name="Zakharycheva A.P."/>
            <person name="Boueva O.V."/>
            <person name="Ariskina E.V."/>
            <person name="Hahnke R.L."/>
            <person name="Bunk B."/>
            <person name="Sproer C."/>
            <person name="Schumann P."/>
            <person name="Evtushenko L.I."/>
            <person name="Kublanov I.V."/>
        </authorList>
    </citation>
    <scope>NUCLEOTIDE SEQUENCE</scope>
    <source>
        <strain evidence="1">DSM 106523</strain>
    </source>
</reference>
<name>A0A895YCE1_9ACTN</name>
<organism evidence="1 2">
    <name type="scientific">Natronosporangium hydrolyticum</name>
    <dbReference type="NCBI Taxonomy" id="2811111"/>
    <lineage>
        <taxon>Bacteria</taxon>
        <taxon>Bacillati</taxon>
        <taxon>Actinomycetota</taxon>
        <taxon>Actinomycetes</taxon>
        <taxon>Micromonosporales</taxon>
        <taxon>Micromonosporaceae</taxon>
        <taxon>Natronosporangium</taxon>
    </lineage>
</organism>
<dbReference type="Proteomes" id="UP000662857">
    <property type="component" value="Chromosome"/>
</dbReference>
<keyword evidence="2" id="KW-1185">Reference proteome</keyword>
<sequence length="173" mass="18071">MTVPHQSNRSGKSARSAYIPPHRNGVARITHGLEAAILDHEPMRIASLDPDAGPRVYQLAVAGPAALLVAKLIKLGERVGQGAPERIHAKDALDVLRILQATHYGTLVAGLRSHRSSEYAKSVSEDAMAYLTAYGRGTGALFAQLAAEAVGGDPVTGASFAALADRLLAAVDS</sequence>
<gene>
    <name evidence="1" type="ORF">JQS43_20320</name>
</gene>
<proteinExistence type="predicted"/>
<dbReference type="AlphaFoldDB" id="A0A895YCE1"/>
<evidence type="ECO:0000313" key="2">
    <source>
        <dbReference type="Proteomes" id="UP000662857"/>
    </source>
</evidence>
<accession>A0A895YCE1</accession>
<protein>
    <submittedName>
        <fullName evidence="1">Uncharacterized protein</fullName>
    </submittedName>
</protein>
<dbReference type="KEGG" id="nhy:JQS43_20320"/>
<evidence type="ECO:0000313" key="1">
    <source>
        <dbReference type="EMBL" id="QSB13872.1"/>
    </source>
</evidence>
<dbReference type="RefSeq" id="WP_239675984.1">
    <property type="nucleotide sequence ID" value="NZ_CP070499.1"/>
</dbReference>